<dbReference type="GO" id="GO:0009269">
    <property type="term" value="P:response to desiccation"/>
    <property type="evidence" value="ECO:0007669"/>
    <property type="project" value="InterPro"/>
</dbReference>
<dbReference type="InterPro" id="IPR013990">
    <property type="entry name" value="WHy-dom"/>
</dbReference>
<dbReference type="Proteomes" id="UP000011116">
    <property type="component" value="Chromosome 1H"/>
</dbReference>
<organism evidence="4 5">
    <name type="scientific">Hordeum vulgare subsp. vulgare</name>
    <name type="common">Domesticated barley</name>
    <dbReference type="NCBI Taxonomy" id="112509"/>
    <lineage>
        <taxon>Eukaryota</taxon>
        <taxon>Viridiplantae</taxon>
        <taxon>Streptophyta</taxon>
        <taxon>Embryophyta</taxon>
        <taxon>Tracheophyta</taxon>
        <taxon>Spermatophyta</taxon>
        <taxon>Magnoliopsida</taxon>
        <taxon>Liliopsida</taxon>
        <taxon>Poales</taxon>
        <taxon>Poaceae</taxon>
        <taxon>BOP clade</taxon>
        <taxon>Pooideae</taxon>
        <taxon>Triticodae</taxon>
        <taxon>Triticeae</taxon>
        <taxon>Hordeinae</taxon>
        <taxon>Hordeum</taxon>
    </lineage>
</organism>
<dbReference type="KEGG" id="hvg:123452048"/>
<evidence type="ECO:0000259" key="3">
    <source>
        <dbReference type="SMART" id="SM00769"/>
    </source>
</evidence>
<reference evidence="4" key="2">
    <citation type="submission" date="2020-10" db="EMBL/GenBank/DDBJ databases">
        <authorList>
            <person name="Scholz U."/>
            <person name="Mascher M."/>
            <person name="Fiebig A."/>
        </authorList>
    </citation>
    <scope>NUCLEOTIDE SEQUENCE [LARGE SCALE GENOMIC DNA]</scope>
    <source>
        <strain evidence="4">cv. Morex</strain>
    </source>
</reference>
<dbReference type="PANTHER" id="PTHR31459">
    <property type="match status" value="1"/>
</dbReference>
<dbReference type="Pfam" id="PF03168">
    <property type="entry name" value="LEA_2"/>
    <property type="match status" value="1"/>
</dbReference>
<feature type="compositionally biased region" description="Basic and acidic residues" evidence="2">
    <location>
        <begin position="8"/>
        <end position="38"/>
    </location>
</feature>
<evidence type="ECO:0000256" key="2">
    <source>
        <dbReference type="SAM" id="MobiDB-lite"/>
    </source>
</evidence>
<dbReference type="RefSeq" id="XP_044984559.1">
    <property type="nucleotide sequence ID" value="XM_045128624.1"/>
</dbReference>
<dbReference type="SUPFAM" id="SSF117070">
    <property type="entry name" value="LEA14-like"/>
    <property type="match status" value="1"/>
</dbReference>
<gene>
    <name evidence="4" type="primary">LOC123452048</name>
</gene>
<evidence type="ECO:0000313" key="4">
    <source>
        <dbReference type="EnsemblPlants" id="HORVU.MOREX.r3.1HG0092810.1"/>
    </source>
</evidence>
<dbReference type="SMART" id="SM00769">
    <property type="entry name" value="WHy"/>
    <property type="match status" value="1"/>
</dbReference>
<dbReference type="EnsemblPlants" id="HORVU.MOREX.r3.1HG0092810.1">
    <property type="protein sequence ID" value="HORVU.MOREX.r3.1HG0092810.1"/>
    <property type="gene ID" value="HORVU.MOREX.r3.1HG0092810"/>
</dbReference>
<dbReference type="Gramene" id="HORVU.MOREX.r3.1HG0092810.1">
    <property type="protein sequence ID" value="HORVU.MOREX.r3.1HG0092810.1"/>
    <property type="gene ID" value="HORVU.MOREX.r3.1HG0092810"/>
</dbReference>
<dbReference type="Gene3D" id="2.60.40.1820">
    <property type="match status" value="1"/>
</dbReference>
<proteinExistence type="inferred from homology"/>
<dbReference type="InterPro" id="IPR004864">
    <property type="entry name" value="LEA_2"/>
</dbReference>
<evidence type="ECO:0000256" key="1">
    <source>
        <dbReference type="ARBA" id="ARBA00005960"/>
    </source>
</evidence>
<comment type="similarity">
    <text evidence="1">Belongs to the LEA type 2 family.</text>
</comment>
<reference evidence="5" key="1">
    <citation type="journal article" date="2012" name="Nature">
        <title>A physical, genetic and functional sequence assembly of the barley genome.</title>
        <authorList>
            <consortium name="The International Barley Genome Sequencing Consortium"/>
            <person name="Mayer K.F."/>
            <person name="Waugh R."/>
            <person name="Brown J.W."/>
            <person name="Schulman A."/>
            <person name="Langridge P."/>
            <person name="Platzer M."/>
            <person name="Fincher G.B."/>
            <person name="Muehlbauer G.J."/>
            <person name="Sato K."/>
            <person name="Close T.J."/>
            <person name="Wise R.P."/>
            <person name="Stein N."/>
        </authorList>
    </citation>
    <scope>NUCLEOTIDE SEQUENCE [LARGE SCALE GENOMIC DNA]</scope>
    <source>
        <strain evidence="5">cv. Morex</strain>
    </source>
</reference>
<dbReference type="Gramene" id="HORVU.MOREX.r2.1HG0076430.1">
    <property type="protein sequence ID" value="HORVU.MOREX.r2.1HG0076430.1"/>
    <property type="gene ID" value="HORVU.MOREX.r2.1HG0076430"/>
</dbReference>
<feature type="region of interest" description="Disordered" evidence="2">
    <location>
        <begin position="1"/>
        <end position="38"/>
    </location>
</feature>
<name>A0A8I6WM52_HORVV</name>
<accession>A0A8I6WM52</accession>
<evidence type="ECO:0000313" key="5">
    <source>
        <dbReference type="Proteomes" id="UP000011116"/>
    </source>
</evidence>
<keyword evidence="5" id="KW-1185">Reference proteome</keyword>
<dbReference type="InterPro" id="IPR045043">
    <property type="entry name" value="Lea14-like"/>
</dbReference>
<dbReference type="AlphaFoldDB" id="A0A8I6WM52"/>
<dbReference type="FunFam" id="2.60.40.1820:FF:000001">
    <property type="entry name" value="Desiccation protectant protein Lea14-like"/>
    <property type="match status" value="1"/>
</dbReference>
<dbReference type="PANTHER" id="PTHR31459:SF29">
    <property type="entry name" value="LEA5"/>
    <property type="match status" value="1"/>
</dbReference>
<dbReference type="GeneID" id="123452048"/>
<dbReference type="OrthoDB" id="588983at2759"/>
<feature type="domain" description="Water stress and hypersensitive response" evidence="3">
    <location>
        <begin position="64"/>
        <end position="182"/>
    </location>
</feature>
<dbReference type="SMR" id="A0A8I6WM52"/>
<protein>
    <recommendedName>
        <fullName evidence="3">Water stress and hypersensitive response domain-containing protein</fullName>
    </recommendedName>
</protein>
<reference evidence="4" key="3">
    <citation type="submission" date="2022-01" db="UniProtKB">
        <authorList>
            <consortium name="EnsemblPlants"/>
        </authorList>
    </citation>
    <scope>IDENTIFICATION</scope>
    <source>
        <strain evidence="4">subsp. vulgare</strain>
    </source>
</reference>
<sequence>MTPSTYKQEAHRDISFADRNQKQSDRAGARKKLEEETRGSMAGLLDKAKGFVADKIAHMPKPEATLDKVSFKGMTREAITVHSHVNVTNPYSHRIPICDIAFTLKCGGKEVASGTIPDPGWIEDSGEVTKLEVPAKVPYDFLISLMKDLGRDWDIDYELLVKLTIDLPIIGNFTIPLQTAGEFKLPTLSDFFGGSAKTTEEATA</sequence>